<evidence type="ECO:0000313" key="3">
    <source>
        <dbReference type="Proteomes" id="UP001159363"/>
    </source>
</evidence>
<comment type="caution">
    <text evidence="2">The sequence shown here is derived from an EMBL/GenBank/DDBJ whole genome shotgun (WGS) entry which is preliminary data.</text>
</comment>
<gene>
    <name evidence="2" type="ORF">PR048_000216</name>
</gene>
<dbReference type="EMBL" id="JARBHB010000001">
    <property type="protein sequence ID" value="KAJ8894909.1"/>
    <property type="molecule type" value="Genomic_DNA"/>
</dbReference>
<keyword evidence="3" id="KW-1185">Reference proteome</keyword>
<sequence>MEQRRNEMAGETGDTEITRQTVACTIPACENPGATQPGIELSYAGDRACSARGRCSAAMPQLKHSCSDYSCVVAASPYKTARRRVWVALSSEVLGTDDGEVSGAGMTGPGKPEIPEKTHRPTAPSGTIPTCENPVTRQGLEPSSPWWECVRPAGVRCTSDCSPSVLSSILCRRCSQMTGVVGVGKFYRWWKATRQAALGGDEEKGE</sequence>
<feature type="compositionally biased region" description="Polar residues" evidence="1">
    <location>
        <begin position="124"/>
        <end position="136"/>
    </location>
</feature>
<proteinExistence type="predicted"/>
<feature type="region of interest" description="Disordered" evidence="1">
    <location>
        <begin position="98"/>
        <end position="137"/>
    </location>
</feature>
<dbReference type="Proteomes" id="UP001159363">
    <property type="component" value="Chromosome 1"/>
</dbReference>
<name>A0ABQ9IF72_9NEOP</name>
<evidence type="ECO:0000256" key="1">
    <source>
        <dbReference type="SAM" id="MobiDB-lite"/>
    </source>
</evidence>
<evidence type="ECO:0000313" key="2">
    <source>
        <dbReference type="EMBL" id="KAJ8894909.1"/>
    </source>
</evidence>
<reference evidence="2 3" key="1">
    <citation type="submission" date="2023-02" db="EMBL/GenBank/DDBJ databases">
        <title>LHISI_Scaffold_Assembly.</title>
        <authorList>
            <person name="Stuart O.P."/>
            <person name="Cleave R."/>
            <person name="Magrath M.J.L."/>
            <person name="Mikheyev A.S."/>
        </authorList>
    </citation>
    <scope>NUCLEOTIDE SEQUENCE [LARGE SCALE GENOMIC DNA]</scope>
    <source>
        <strain evidence="2">Daus_M_001</strain>
        <tissue evidence="2">Leg muscle</tissue>
    </source>
</reference>
<organism evidence="2 3">
    <name type="scientific">Dryococelus australis</name>
    <dbReference type="NCBI Taxonomy" id="614101"/>
    <lineage>
        <taxon>Eukaryota</taxon>
        <taxon>Metazoa</taxon>
        <taxon>Ecdysozoa</taxon>
        <taxon>Arthropoda</taxon>
        <taxon>Hexapoda</taxon>
        <taxon>Insecta</taxon>
        <taxon>Pterygota</taxon>
        <taxon>Neoptera</taxon>
        <taxon>Polyneoptera</taxon>
        <taxon>Phasmatodea</taxon>
        <taxon>Verophasmatodea</taxon>
        <taxon>Anareolatae</taxon>
        <taxon>Phasmatidae</taxon>
        <taxon>Eurycanthinae</taxon>
        <taxon>Dryococelus</taxon>
    </lineage>
</organism>
<accession>A0ABQ9IF72</accession>
<protein>
    <submittedName>
        <fullName evidence="2">Uncharacterized protein</fullName>
    </submittedName>
</protein>